<evidence type="ECO:0000256" key="1">
    <source>
        <dbReference type="SAM" id="MobiDB-lite"/>
    </source>
</evidence>
<dbReference type="InterPro" id="IPR029063">
    <property type="entry name" value="SAM-dependent_MTases_sf"/>
</dbReference>
<sequence length="246" mass="26740">MADHTHTHSHGNLHGSLVASHSHSHGHDYAAANKAHFDDAAAAKYDNRQDAVELTRRQSNAMIKAYPFNESETTVMDFACGPGLISRGLAPYAKKIVGVDISEAMVKQYNLRVENQGIPPEEMQAVCAELKGTAEELDGLKFDVVVCANAYHHFDSIESVTRTLAFFLKPGGSLLVSDILKPSDGVSTLKAIPRDIVAHQEGFEDADIRKAFDAAGLHLATFHKVTSAKRDGQEIDFFLAKGVKSL</sequence>
<keyword evidence="3" id="KW-1185">Reference proteome</keyword>
<dbReference type="EMBL" id="KN832979">
    <property type="protein sequence ID" value="KIM87377.1"/>
    <property type="molecule type" value="Genomic_DNA"/>
</dbReference>
<evidence type="ECO:0000313" key="2">
    <source>
        <dbReference type="EMBL" id="KIM87377.1"/>
    </source>
</evidence>
<dbReference type="PANTHER" id="PTHR43591:SF110">
    <property type="entry name" value="RHODANESE DOMAIN-CONTAINING PROTEIN"/>
    <property type="match status" value="1"/>
</dbReference>
<dbReference type="InParanoid" id="A0A0C3CCG6"/>
<dbReference type="OrthoDB" id="3647at2759"/>
<evidence type="ECO:0008006" key="4">
    <source>
        <dbReference type="Google" id="ProtNLM"/>
    </source>
</evidence>
<dbReference type="AlphaFoldDB" id="A0A0C3CCG6"/>
<evidence type="ECO:0000313" key="3">
    <source>
        <dbReference type="Proteomes" id="UP000054166"/>
    </source>
</evidence>
<dbReference type="Pfam" id="PF13489">
    <property type="entry name" value="Methyltransf_23"/>
    <property type="match status" value="1"/>
</dbReference>
<protein>
    <recommendedName>
        <fullName evidence="4">Methyltransferase domain-containing protein</fullName>
    </recommendedName>
</protein>
<name>A0A0C3CCG6_PILCF</name>
<dbReference type="PANTHER" id="PTHR43591">
    <property type="entry name" value="METHYLTRANSFERASE"/>
    <property type="match status" value="1"/>
</dbReference>
<gene>
    <name evidence="2" type="ORF">PILCRDRAFT_814886</name>
</gene>
<dbReference type="Proteomes" id="UP000054166">
    <property type="component" value="Unassembled WGS sequence"/>
</dbReference>
<dbReference type="Gene3D" id="3.40.50.150">
    <property type="entry name" value="Vaccinia Virus protein VP39"/>
    <property type="match status" value="1"/>
</dbReference>
<accession>A0A0C3CCG6</accession>
<dbReference type="CDD" id="cd02440">
    <property type="entry name" value="AdoMet_MTases"/>
    <property type="match status" value="1"/>
</dbReference>
<organism evidence="2 3">
    <name type="scientific">Piloderma croceum (strain F 1598)</name>
    <dbReference type="NCBI Taxonomy" id="765440"/>
    <lineage>
        <taxon>Eukaryota</taxon>
        <taxon>Fungi</taxon>
        <taxon>Dikarya</taxon>
        <taxon>Basidiomycota</taxon>
        <taxon>Agaricomycotina</taxon>
        <taxon>Agaricomycetes</taxon>
        <taxon>Agaricomycetidae</taxon>
        <taxon>Atheliales</taxon>
        <taxon>Atheliaceae</taxon>
        <taxon>Piloderma</taxon>
    </lineage>
</organism>
<dbReference type="HOGENOM" id="CLU_037990_1_1_1"/>
<dbReference type="STRING" id="765440.A0A0C3CCG6"/>
<dbReference type="SUPFAM" id="SSF53335">
    <property type="entry name" value="S-adenosyl-L-methionine-dependent methyltransferases"/>
    <property type="match status" value="1"/>
</dbReference>
<proteinExistence type="predicted"/>
<feature type="region of interest" description="Disordered" evidence="1">
    <location>
        <begin position="1"/>
        <end position="25"/>
    </location>
</feature>
<reference evidence="3" key="2">
    <citation type="submission" date="2015-01" db="EMBL/GenBank/DDBJ databases">
        <title>Evolutionary Origins and Diversification of the Mycorrhizal Mutualists.</title>
        <authorList>
            <consortium name="DOE Joint Genome Institute"/>
            <consortium name="Mycorrhizal Genomics Consortium"/>
            <person name="Kohler A."/>
            <person name="Kuo A."/>
            <person name="Nagy L.G."/>
            <person name="Floudas D."/>
            <person name="Copeland A."/>
            <person name="Barry K.W."/>
            <person name="Cichocki N."/>
            <person name="Veneault-Fourrey C."/>
            <person name="LaButti K."/>
            <person name="Lindquist E.A."/>
            <person name="Lipzen A."/>
            <person name="Lundell T."/>
            <person name="Morin E."/>
            <person name="Murat C."/>
            <person name="Riley R."/>
            <person name="Ohm R."/>
            <person name="Sun H."/>
            <person name="Tunlid A."/>
            <person name="Henrissat B."/>
            <person name="Grigoriev I.V."/>
            <person name="Hibbett D.S."/>
            <person name="Martin F."/>
        </authorList>
    </citation>
    <scope>NUCLEOTIDE SEQUENCE [LARGE SCALE GENOMIC DNA]</scope>
    <source>
        <strain evidence="3">F 1598</strain>
    </source>
</reference>
<reference evidence="2 3" key="1">
    <citation type="submission" date="2014-04" db="EMBL/GenBank/DDBJ databases">
        <authorList>
            <consortium name="DOE Joint Genome Institute"/>
            <person name="Kuo A."/>
            <person name="Tarkka M."/>
            <person name="Buscot F."/>
            <person name="Kohler A."/>
            <person name="Nagy L.G."/>
            <person name="Floudas D."/>
            <person name="Copeland A."/>
            <person name="Barry K.W."/>
            <person name="Cichocki N."/>
            <person name="Veneault-Fourrey C."/>
            <person name="LaButti K."/>
            <person name="Lindquist E.A."/>
            <person name="Lipzen A."/>
            <person name="Lundell T."/>
            <person name="Morin E."/>
            <person name="Murat C."/>
            <person name="Sun H."/>
            <person name="Tunlid A."/>
            <person name="Henrissat B."/>
            <person name="Grigoriev I.V."/>
            <person name="Hibbett D.S."/>
            <person name="Martin F."/>
            <person name="Nordberg H.P."/>
            <person name="Cantor M.N."/>
            <person name="Hua S.X."/>
        </authorList>
    </citation>
    <scope>NUCLEOTIDE SEQUENCE [LARGE SCALE GENOMIC DNA]</scope>
    <source>
        <strain evidence="2 3">F 1598</strain>
    </source>
</reference>